<dbReference type="GO" id="GO:0005743">
    <property type="term" value="C:mitochondrial inner membrane"/>
    <property type="evidence" value="ECO:0007669"/>
    <property type="project" value="TreeGrafter"/>
</dbReference>
<dbReference type="InterPro" id="IPR003439">
    <property type="entry name" value="ABC_transporter-like_ATP-bd"/>
</dbReference>
<dbReference type="CDD" id="cd18578">
    <property type="entry name" value="ABC_6TM_Pgp_ABCB1_D2_like"/>
    <property type="match status" value="1"/>
</dbReference>
<evidence type="ECO:0000256" key="4">
    <source>
        <dbReference type="ARBA" id="ARBA00022840"/>
    </source>
</evidence>
<dbReference type="InterPro" id="IPR003593">
    <property type="entry name" value="AAA+_ATPase"/>
</dbReference>
<feature type="transmembrane region" description="Helical" evidence="8">
    <location>
        <begin position="841"/>
        <end position="861"/>
    </location>
</feature>
<dbReference type="Gene3D" id="1.20.1560.10">
    <property type="entry name" value="ABC transporter type 1, transmembrane domain"/>
    <property type="match status" value="1"/>
</dbReference>
<dbReference type="Pfam" id="PF00005">
    <property type="entry name" value="ABC_tran"/>
    <property type="match status" value="2"/>
</dbReference>
<evidence type="ECO:0000256" key="8">
    <source>
        <dbReference type="SAM" id="Phobius"/>
    </source>
</evidence>
<dbReference type="InterPro" id="IPR017871">
    <property type="entry name" value="ABC_transporter-like_CS"/>
</dbReference>
<dbReference type="CDD" id="cd18577">
    <property type="entry name" value="ABC_6TM_Pgp_ABCB1_D1_like"/>
    <property type="match status" value="1"/>
</dbReference>
<feature type="compositionally biased region" description="Polar residues" evidence="7">
    <location>
        <begin position="19"/>
        <end position="32"/>
    </location>
</feature>
<feature type="region of interest" description="Disordered" evidence="7">
    <location>
        <begin position="12"/>
        <end position="32"/>
    </location>
</feature>
<evidence type="ECO:0000256" key="2">
    <source>
        <dbReference type="ARBA" id="ARBA00022692"/>
    </source>
</evidence>
<dbReference type="InterPro" id="IPR027417">
    <property type="entry name" value="P-loop_NTPase"/>
</dbReference>
<dbReference type="InterPro" id="IPR011527">
    <property type="entry name" value="ABC1_TM_dom"/>
</dbReference>
<feature type="domain" description="ABC transmembrane type-1" evidence="10">
    <location>
        <begin position="101"/>
        <end position="397"/>
    </location>
</feature>
<dbReference type="GO" id="GO:0090374">
    <property type="term" value="P:oligopeptide export from mitochondrion"/>
    <property type="evidence" value="ECO:0007669"/>
    <property type="project" value="TreeGrafter"/>
</dbReference>
<evidence type="ECO:0000256" key="1">
    <source>
        <dbReference type="ARBA" id="ARBA00004141"/>
    </source>
</evidence>
<dbReference type="GO" id="GO:0005524">
    <property type="term" value="F:ATP binding"/>
    <property type="evidence" value="ECO:0007669"/>
    <property type="project" value="UniProtKB-KW"/>
</dbReference>
<dbReference type="InterPro" id="IPR036640">
    <property type="entry name" value="ABC1_TM_sf"/>
</dbReference>
<feature type="transmembrane region" description="Helical" evidence="8">
    <location>
        <begin position="868"/>
        <end position="889"/>
    </location>
</feature>
<dbReference type="PANTHER" id="PTHR43394">
    <property type="entry name" value="ATP-DEPENDENT PERMEASE MDL1, MITOCHONDRIAL"/>
    <property type="match status" value="1"/>
</dbReference>
<dbReference type="Gene3D" id="3.40.50.300">
    <property type="entry name" value="P-loop containing nucleotide triphosphate hydrolases"/>
    <property type="match status" value="2"/>
</dbReference>
<evidence type="ECO:0000256" key="5">
    <source>
        <dbReference type="ARBA" id="ARBA00022989"/>
    </source>
</evidence>
<dbReference type="GO" id="GO:0015421">
    <property type="term" value="F:ABC-type oligopeptide transporter activity"/>
    <property type="evidence" value="ECO:0007669"/>
    <property type="project" value="TreeGrafter"/>
</dbReference>
<evidence type="ECO:0000256" key="3">
    <source>
        <dbReference type="ARBA" id="ARBA00022741"/>
    </source>
</evidence>
<feature type="transmembrane region" description="Helical" evidence="8">
    <location>
        <begin position="723"/>
        <end position="754"/>
    </location>
</feature>
<dbReference type="SUPFAM" id="SSF52540">
    <property type="entry name" value="P-loop containing nucleoside triphosphate hydrolases"/>
    <property type="match status" value="2"/>
</dbReference>
<feature type="transmembrane region" description="Helical" evidence="8">
    <location>
        <begin position="335"/>
        <end position="354"/>
    </location>
</feature>
<dbReference type="SUPFAM" id="SSF90123">
    <property type="entry name" value="ABC transporter transmembrane region"/>
    <property type="match status" value="2"/>
</dbReference>
<evidence type="ECO:0000313" key="12">
    <source>
        <dbReference type="Proteomes" id="UP001214415"/>
    </source>
</evidence>
<dbReference type="InterPro" id="IPR039421">
    <property type="entry name" value="Type_1_exporter"/>
</dbReference>
<dbReference type="GO" id="GO:0016887">
    <property type="term" value="F:ATP hydrolysis activity"/>
    <property type="evidence" value="ECO:0007669"/>
    <property type="project" value="InterPro"/>
</dbReference>
<dbReference type="PANTHER" id="PTHR43394:SF15">
    <property type="entry name" value="ALPHA-FACTOR-TRANSPORTING ATPASE"/>
    <property type="match status" value="1"/>
</dbReference>
<feature type="domain" description="ABC transporter" evidence="9">
    <location>
        <begin position="1042"/>
        <end position="1281"/>
    </location>
</feature>
<evidence type="ECO:0000259" key="9">
    <source>
        <dbReference type="PROSITE" id="PS50893"/>
    </source>
</evidence>
<dbReference type="SMART" id="SM00382">
    <property type="entry name" value="AAA"/>
    <property type="match status" value="2"/>
</dbReference>
<comment type="subcellular location">
    <subcellularLocation>
        <location evidence="1">Membrane</location>
        <topology evidence="1">Multi-pass membrane protein</topology>
    </subcellularLocation>
</comment>
<feature type="domain" description="ABC transmembrane type-1" evidence="10">
    <location>
        <begin position="726"/>
        <end position="1004"/>
    </location>
</feature>
<keyword evidence="4" id="KW-0067">ATP-binding</keyword>
<dbReference type="CDD" id="cd03228">
    <property type="entry name" value="ABCC_MRP_Like"/>
    <property type="match status" value="1"/>
</dbReference>
<dbReference type="EMBL" id="CP119906">
    <property type="protein sequence ID" value="WFD24698.1"/>
    <property type="molecule type" value="Genomic_DNA"/>
</dbReference>
<reference evidence="11" key="1">
    <citation type="submission" date="2023-03" db="EMBL/GenBank/DDBJ databases">
        <title>Mating type loci evolution in Malassezia.</title>
        <authorList>
            <person name="Coelho M.A."/>
        </authorList>
    </citation>
    <scope>NUCLEOTIDE SEQUENCE</scope>
    <source>
        <strain evidence="11">CBS 12830</strain>
    </source>
</reference>
<feature type="transmembrane region" description="Helical" evidence="8">
    <location>
        <begin position="95"/>
        <end position="119"/>
    </location>
</feature>
<feature type="transmembrane region" description="Helical" evidence="8">
    <location>
        <begin position="233"/>
        <end position="250"/>
    </location>
</feature>
<accession>A0AAF0J1P7</accession>
<evidence type="ECO:0000259" key="10">
    <source>
        <dbReference type="PROSITE" id="PS50929"/>
    </source>
</evidence>
<keyword evidence="6 8" id="KW-0472">Membrane</keyword>
<keyword evidence="3" id="KW-0547">Nucleotide-binding</keyword>
<keyword evidence="12" id="KW-1185">Reference proteome</keyword>
<dbReference type="Proteomes" id="UP001214415">
    <property type="component" value="Chromosome 7"/>
</dbReference>
<keyword evidence="2 8" id="KW-0812">Transmembrane</keyword>
<dbReference type="Pfam" id="PF00664">
    <property type="entry name" value="ABC_membrane"/>
    <property type="match status" value="2"/>
</dbReference>
<evidence type="ECO:0000313" key="11">
    <source>
        <dbReference type="EMBL" id="WFD24698.1"/>
    </source>
</evidence>
<proteinExistence type="predicted"/>
<evidence type="ECO:0000256" key="7">
    <source>
        <dbReference type="SAM" id="MobiDB-lite"/>
    </source>
</evidence>
<feature type="transmembrane region" description="Helical" evidence="8">
    <location>
        <begin position="147"/>
        <end position="171"/>
    </location>
</feature>
<keyword evidence="5 8" id="KW-1133">Transmembrane helix</keyword>
<dbReference type="PROSITE" id="PS50929">
    <property type="entry name" value="ABC_TM1F"/>
    <property type="match status" value="2"/>
</dbReference>
<gene>
    <name evidence="11" type="primary">HST6</name>
    <name evidence="11" type="ORF">MEQU1_003401</name>
</gene>
<dbReference type="PROSITE" id="PS50893">
    <property type="entry name" value="ABC_TRANSPORTER_2"/>
    <property type="match status" value="2"/>
</dbReference>
<feature type="transmembrane region" description="Helical" evidence="8">
    <location>
        <begin position="366"/>
        <end position="383"/>
    </location>
</feature>
<sequence>MAPRPKLAPLRLAKFGDQDASTTDTPPSTEKWSITSATHTLDSTTLASYAPETSRDFHDLEKGYADMKDEACRVHTPPIRRTWRALYRPVSRQDLLLVLPGSLLALLCGGIPISMAFVVGRAFQALARYQPGLTLASDLLSAVERDAYALLGLAAAAMLLRGLDCYVWLLLGERGARAWRTTTLQSIDAKPVAWFDLGMGLTQRDTGAAGAMSLFAADTDEVRLAMGIHMGGLLRHVATILAASAFALSRHWALTLVIYATVPLIFVATAILTHVAVPYEKQARDESVQLASYAERSTAGIRTVKVYTWEEEHEAWFRGCAARCRGAYERWSALIGWRLGVGSTLSLLTFVQGFGYGSLLVRQGHVDASVVLSTFLACLVSMGQMQTMLTRITGIDRGVTAAVRLLGVQQSGVSGEPACAVPTMPKSELLGNLAIEHVWMSYPARPTAFALRGASLVFPAGETTYVVGASGSGKSTLAALVSQLYTPQYGRVCLDGRDVRTCPLPWYRRQVMTVRQEPFLWSGSVRDNLLPYGTSVPDDQLWAVLRAIRMEDTVRAWPLGLDTIVGAHGQAMSGGQQQRLAVARALLANPCVLVLDEATSALDASAASCVFQAIDAWRARRTTVIITHDVARIPAEAYVYVMAEGRVAQHGTLSTVNAKSAQRHSAASVWSCASAGEASTTHAAAASPTEPLQADARTLPTTPNVPSYGALCMWMWRTMPHRAALVLGAIVSVASGLSMPAFSLCLTQVIMAVAQPARASLSRMMAATAGVAIADGLLEGVRHAGMECLAARWIEQLRTTMMHTLLHQDCAFFDEPAHAPSTLANTLTKDVQDLHALVGDLLGQGVMVLALTLSTWVWALVAGWQLALCVLALVPPCAMVMGVHGTWLARREHRAVHARALASEGVFAYVQHVRAARAMAVDAHLHQAAVRASEGAYKAGRSTSVVIALGAGLGEALMYSAEAVLYAVGAVLLVRHTYDLSRVLHVLSPLVFSLSYAASTTMSLPAAAQCRAAAARVQALYAQRAPPSEAKGAQLLAWSGAMEWQHVSFAYPSTHAGPGRAPLHDISLRIEAGEKVALVGASGSGKTTLLALLARLYEPQHGVIFLDHHVLHELDAASVRRSLGVVEQHPMLFPTSLASNMAAGSVLARPALEAAAQRAHATSVIEACPARHDTTLGTTWELSGGQAQRIALARALARPGVRALLLDEPTSALDGATRDAVLATLFGEAMQAMTILLVTHDPAVMQRCDRLLVLEEGRIVETGSWDALCAAPSSALATLVTNL</sequence>
<name>A0AAF0J1P7_9BASI</name>
<organism evidence="11 12">
    <name type="scientific">Malassezia equina</name>
    <dbReference type="NCBI Taxonomy" id="1381935"/>
    <lineage>
        <taxon>Eukaryota</taxon>
        <taxon>Fungi</taxon>
        <taxon>Dikarya</taxon>
        <taxon>Basidiomycota</taxon>
        <taxon>Ustilaginomycotina</taxon>
        <taxon>Malasseziomycetes</taxon>
        <taxon>Malasseziales</taxon>
        <taxon>Malasseziaceae</taxon>
        <taxon>Malassezia</taxon>
    </lineage>
</organism>
<feature type="transmembrane region" description="Helical" evidence="8">
    <location>
        <begin position="256"/>
        <end position="277"/>
    </location>
</feature>
<feature type="domain" description="ABC transporter" evidence="9">
    <location>
        <begin position="433"/>
        <end position="669"/>
    </location>
</feature>
<dbReference type="PROSITE" id="PS00211">
    <property type="entry name" value="ABC_TRANSPORTER_1"/>
    <property type="match status" value="2"/>
</dbReference>
<evidence type="ECO:0000256" key="6">
    <source>
        <dbReference type="ARBA" id="ARBA00023136"/>
    </source>
</evidence>
<protein>
    <submittedName>
        <fullName evidence="11">ABC-type xenobiotic transporter</fullName>
    </submittedName>
</protein>